<gene>
    <name evidence="1" type="ORF">PsorP6_007509</name>
</gene>
<protein>
    <submittedName>
        <fullName evidence="1">Uncharacterized protein</fullName>
    </submittedName>
</protein>
<proteinExistence type="predicted"/>
<accession>A0ACC0WBR2</accession>
<keyword evidence="2" id="KW-1185">Reference proteome</keyword>
<sequence length="125" mass="14200">MASTSKSRANVLSKRPVLRSVQVTYGAESFGQEDTECRTNAVNTAVLTDDKIVIDRIMRKKLENISKRKSMAVNEFWELFTNAVNAHQVASRTTAFANIASSQLGTTTKRYRCKRIWKKSFRSLH</sequence>
<name>A0ACC0WBR2_9STRA</name>
<reference evidence="1 2" key="1">
    <citation type="journal article" date="2022" name="bioRxiv">
        <title>The genome of the oomycete Peronosclerospora sorghi, a cosmopolitan pathogen of maize and sorghum, is inflated with dispersed pseudogenes.</title>
        <authorList>
            <person name="Fletcher K."/>
            <person name="Martin F."/>
            <person name="Isakeit T."/>
            <person name="Cavanaugh K."/>
            <person name="Magill C."/>
            <person name="Michelmore R."/>
        </authorList>
    </citation>
    <scope>NUCLEOTIDE SEQUENCE [LARGE SCALE GENOMIC DNA]</scope>
    <source>
        <strain evidence="1">P6</strain>
    </source>
</reference>
<evidence type="ECO:0000313" key="2">
    <source>
        <dbReference type="Proteomes" id="UP001163321"/>
    </source>
</evidence>
<dbReference type="Proteomes" id="UP001163321">
    <property type="component" value="Chromosome 3"/>
</dbReference>
<dbReference type="EMBL" id="CM047582">
    <property type="protein sequence ID" value="KAI9916080.1"/>
    <property type="molecule type" value="Genomic_DNA"/>
</dbReference>
<evidence type="ECO:0000313" key="1">
    <source>
        <dbReference type="EMBL" id="KAI9916080.1"/>
    </source>
</evidence>
<organism evidence="1 2">
    <name type="scientific">Peronosclerospora sorghi</name>
    <dbReference type="NCBI Taxonomy" id="230839"/>
    <lineage>
        <taxon>Eukaryota</taxon>
        <taxon>Sar</taxon>
        <taxon>Stramenopiles</taxon>
        <taxon>Oomycota</taxon>
        <taxon>Peronosporomycetes</taxon>
        <taxon>Peronosporales</taxon>
        <taxon>Peronosporaceae</taxon>
        <taxon>Peronosclerospora</taxon>
    </lineage>
</organism>
<comment type="caution">
    <text evidence="1">The sequence shown here is derived from an EMBL/GenBank/DDBJ whole genome shotgun (WGS) entry which is preliminary data.</text>
</comment>